<organism evidence="3 4">
    <name type="scientific">Pseudolycoriella hygida</name>
    <dbReference type="NCBI Taxonomy" id="35572"/>
    <lineage>
        <taxon>Eukaryota</taxon>
        <taxon>Metazoa</taxon>
        <taxon>Ecdysozoa</taxon>
        <taxon>Arthropoda</taxon>
        <taxon>Hexapoda</taxon>
        <taxon>Insecta</taxon>
        <taxon>Pterygota</taxon>
        <taxon>Neoptera</taxon>
        <taxon>Endopterygota</taxon>
        <taxon>Diptera</taxon>
        <taxon>Nematocera</taxon>
        <taxon>Sciaroidea</taxon>
        <taxon>Sciaridae</taxon>
        <taxon>Pseudolycoriella</taxon>
    </lineage>
</organism>
<protein>
    <submittedName>
        <fullName evidence="3">UPF0676 protein</fullName>
    </submittedName>
</protein>
<dbReference type="OrthoDB" id="288590at2759"/>
<dbReference type="GO" id="GO:0016491">
    <property type="term" value="F:oxidoreductase activity"/>
    <property type="evidence" value="ECO:0007669"/>
    <property type="project" value="UniProtKB-KW"/>
</dbReference>
<dbReference type="Pfam" id="PF14226">
    <property type="entry name" value="DIOX_N"/>
    <property type="match status" value="1"/>
</dbReference>
<feature type="domain" description="Fe2OG dioxygenase" evidence="2">
    <location>
        <begin position="170"/>
        <end position="278"/>
    </location>
</feature>
<gene>
    <name evidence="3" type="ORF">Bhyg_17614</name>
</gene>
<accession>A0A9Q0RU86</accession>
<comment type="similarity">
    <text evidence="1">Belongs to the iron/ascorbate-dependent oxidoreductase family.</text>
</comment>
<dbReference type="Proteomes" id="UP001151699">
    <property type="component" value="Unassembled WGS sequence"/>
</dbReference>
<name>A0A9Q0RU86_9DIPT</name>
<dbReference type="Gene3D" id="2.60.120.330">
    <property type="entry name" value="B-lactam Antibiotic, Isopenicillin N Synthase, Chain"/>
    <property type="match status" value="1"/>
</dbReference>
<keyword evidence="1" id="KW-0479">Metal-binding</keyword>
<dbReference type="EMBL" id="WJQU01003811">
    <property type="protein sequence ID" value="KAJ6621916.1"/>
    <property type="molecule type" value="Genomic_DNA"/>
</dbReference>
<evidence type="ECO:0000259" key="2">
    <source>
        <dbReference type="PROSITE" id="PS51471"/>
    </source>
</evidence>
<dbReference type="PANTHER" id="PTHR47990">
    <property type="entry name" value="2-OXOGLUTARATE (2OG) AND FE(II)-DEPENDENT OXYGENASE SUPERFAMILY PROTEIN-RELATED"/>
    <property type="match status" value="1"/>
</dbReference>
<comment type="caution">
    <text evidence="3">The sequence shown here is derived from an EMBL/GenBank/DDBJ whole genome shotgun (WGS) entry which is preliminary data.</text>
</comment>
<evidence type="ECO:0000313" key="4">
    <source>
        <dbReference type="Proteomes" id="UP001151699"/>
    </source>
</evidence>
<reference evidence="3" key="1">
    <citation type="submission" date="2022-07" db="EMBL/GenBank/DDBJ databases">
        <authorList>
            <person name="Trinca V."/>
            <person name="Uliana J.V.C."/>
            <person name="Torres T.T."/>
            <person name="Ward R.J."/>
            <person name="Monesi N."/>
        </authorList>
    </citation>
    <scope>NUCLEOTIDE SEQUENCE</scope>
    <source>
        <strain evidence="3">HSMRA1968</strain>
        <tissue evidence="3">Whole embryos</tissue>
    </source>
</reference>
<dbReference type="InterPro" id="IPR005123">
    <property type="entry name" value="Oxoglu/Fe-dep_dioxygenase_dom"/>
</dbReference>
<dbReference type="InterPro" id="IPR050231">
    <property type="entry name" value="Iron_ascorbate_oxido_reductase"/>
</dbReference>
<dbReference type="PRINTS" id="PR00682">
    <property type="entry name" value="IPNSYNTHASE"/>
</dbReference>
<keyword evidence="1" id="KW-0408">Iron</keyword>
<keyword evidence="4" id="KW-1185">Reference proteome</keyword>
<dbReference type="InterPro" id="IPR027443">
    <property type="entry name" value="IPNS-like_sf"/>
</dbReference>
<dbReference type="GO" id="GO:0046872">
    <property type="term" value="F:metal ion binding"/>
    <property type="evidence" value="ECO:0007669"/>
    <property type="project" value="UniProtKB-KW"/>
</dbReference>
<dbReference type="InterPro" id="IPR026992">
    <property type="entry name" value="DIOX_N"/>
</dbReference>
<dbReference type="PROSITE" id="PS51471">
    <property type="entry name" value="FE2OG_OXY"/>
    <property type="match status" value="1"/>
</dbReference>
<dbReference type="SUPFAM" id="SSF51197">
    <property type="entry name" value="Clavaminate synthase-like"/>
    <property type="match status" value="1"/>
</dbReference>
<proteinExistence type="inferred from homology"/>
<dbReference type="FunFam" id="2.60.120.330:FF:000038">
    <property type="entry name" value="Si:dkey-10o6.2"/>
    <property type="match status" value="1"/>
</dbReference>
<dbReference type="Pfam" id="PF03171">
    <property type="entry name" value="2OG-FeII_Oxy"/>
    <property type="match status" value="1"/>
</dbReference>
<evidence type="ECO:0000256" key="1">
    <source>
        <dbReference type="RuleBase" id="RU003682"/>
    </source>
</evidence>
<dbReference type="AlphaFoldDB" id="A0A9Q0RU86"/>
<evidence type="ECO:0000313" key="3">
    <source>
        <dbReference type="EMBL" id="KAJ6621916.1"/>
    </source>
</evidence>
<dbReference type="InterPro" id="IPR044861">
    <property type="entry name" value="IPNS-like_FE2OG_OXY"/>
</dbReference>
<sequence length="317" mass="36089">MDVIPIVDFVKLSTQNGRTPSREDWISVAAEVDKALSSIGFVYLINHDIDEVKISRAFETSKQFFELPIEVKKKYLKDSTKHHYGYVCPGQELLNPESVHEVRESYDFPFFYKSDDWKENASLEAANMELKSECKPVLKKILKALAISLELQDEDFFINASKNIDDHSQGSYSAFRTIYYPQIGDDVEPNTVRLGAHSDYGVVTILFQDNVGGLQVRNVDSKWVPATPIPGSILINTGDLLEFWSNGYYPATKHRVLIPEAELRKKTTRQSIVYFHHPDDSAMVTPLTTKNPTAENAYEEINAGEYAKNRLNSTYKY</sequence>
<keyword evidence="1" id="KW-0560">Oxidoreductase</keyword>